<evidence type="ECO:0000256" key="1">
    <source>
        <dbReference type="SAM" id="Phobius"/>
    </source>
</evidence>
<dbReference type="RefSeq" id="WP_106520997.1">
    <property type="nucleotide sequence ID" value="NZ_PYGD01000001.1"/>
</dbReference>
<feature type="transmembrane region" description="Helical" evidence="1">
    <location>
        <begin position="50"/>
        <end position="68"/>
    </location>
</feature>
<accession>A0A2P8DAN2</accession>
<sequence>MSYRPDNNRQRKSFDHIRGIMGMSMGVIYIIISVAVIYMQKAKQINIGDALSYIIAALMAAYGIFRIYRGFKQMKGQGF</sequence>
<dbReference type="OrthoDB" id="675740at2"/>
<keyword evidence="1" id="KW-1133">Transmembrane helix</keyword>
<proteinExistence type="predicted"/>
<feature type="transmembrane region" description="Helical" evidence="1">
    <location>
        <begin position="20"/>
        <end position="38"/>
    </location>
</feature>
<reference evidence="2 3" key="1">
    <citation type="submission" date="2018-03" db="EMBL/GenBank/DDBJ databases">
        <title>Genomic Encyclopedia of Type Strains, Phase III (KMG-III): the genomes of soil and plant-associated and newly described type strains.</title>
        <authorList>
            <person name="Whitman W."/>
        </authorList>
    </citation>
    <scope>NUCLEOTIDE SEQUENCE [LARGE SCALE GENOMIC DNA]</scope>
    <source>
        <strain evidence="2 3">CGMCC 1.12700</strain>
    </source>
</reference>
<protein>
    <submittedName>
        <fullName evidence="2">Uncharacterized protein</fullName>
    </submittedName>
</protein>
<name>A0A2P8DAN2_9BACT</name>
<evidence type="ECO:0000313" key="3">
    <source>
        <dbReference type="Proteomes" id="UP000240572"/>
    </source>
</evidence>
<organism evidence="2 3">
    <name type="scientific">Taibaiella chishuiensis</name>
    <dbReference type="NCBI Taxonomy" id="1434707"/>
    <lineage>
        <taxon>Bacteria</taxon>
        <taxon>Pseudomonadati</taxon>
        <taxon>Bacteroidota</taxon>
        <taxon>Chitinophagia</taxon>
        <taxon>Chitinophagales</taxon>
        <taxon>Chitinophagaceae</taxon>
        <taxon>Taibaiella</taxon>
    </lineage>
</organism>
<keyword evidence="1" id="KW-0812">Transmembrane</keyword>
<dbReference type="Proteomes" id="UP000240572">
    <property type="component" value="Unassembled WGS sequence"/>
</dbReference>
<gene>
    <name evidence="2" type="ORF">B0I18_101435</name>
</gene>
<comment type="caution">
    <text evidence="2">The sequence shown here is derived from an EMBL/GenBank/DDBJ whole genome shotgun (WGS) entry which is preliminary data.</text>
</comment>
<evidence type="ECO:0000313" key="2">
    <source>
        <dbReference type="EMBL" id="PSK94280.1"/>
    </source>
</evidence>
<dbReference type="EMBL" id="PYGD01000001">
    <property type="protein sequence ID" value="PSK94280.1"/>
    <property type="molecule type" value="Genomic_DNA"/>
</dbReference>
<dbReference type="AlphaFoldDB" id="A0A2P8DAN2"/>
<keyword evidence="3" id="KW-1185">Reference proteome</keyword>
<keyword evidence="1" id="KW-0472">Membrane</keyword>